<organism evidence="2 3">
    <name type="scientific">Clostridium algifaecis</name>
    <dbReference type="NCBI Taxonomy" id="1472040"/>
    <lineage>
        <taxon>Bacteria</taxon>
        <taxon>Bacillati</taxon>
        <taxon>Bacillota</taxon>
        <taxon>Clostridia</taxon>
        <taxon>Eubacteriales</taxon>
        <taxon>Clostridiaceae</taxon>
        <taxon>Clostridium</taxon>
    </lineage>
</organism>
<dbReference type="Proteomes" id="UP001519307">
    <property type="component" value="Unassembled WGS sequence"/>
</dbReference>
<dbReference type="PANTHER" id="PTHR41309">
    <property type="entry name" value="MEMBRANE PROTEIN-RELATED"/>
    <property type="match status" value="1"/>
</dbReference>
<keyword evidence="1" id="KW-1133">Transmembrane helix</keyword>
<feature type="transmembrane region" description="Helical" evidence="1">
    <location>
        <begin position="37"/>
        <end position="55"/>
    </location>
</feature>
<dbReference type="PANTHER" id="PTHR41309:SF2">
    <property type="entry name" value="MEMBRANE PROTEIN"/>
    <property type="match status" value="1"/>
</dbReference>
<feature type="transmembrane region" description="Helical" evidence="1">
    <location>
        <begin position="12"/>
        <end position="30"/>
    </location>
</feature>
<comment type="caution">
    <text evidence="2">The sequence shown here is derived from an EMBL/GenBank/DDBJ whole genome shotgun (WGS) entry which is preliminary data.</text>
</comment>
<dbReference type="RefSeq" id="WP_209700337.1">
    <property type="nucleotide sequence ID" value="NZ_JAGGLM010000001.1"/>
</dbReference>
<protein>
    <submittedName>
        <fullName evidence="2">ABC-type polysaccharide/polyol phosphate export permease</fullName>
    </submittedName>
</protein>
<accession>A0ABS4KMW0</accession>
<gene>
    <name evidence="2" type="ORF">J2Z42_000032</name>
</gene>
<dbReference type="Pfam" id="PF13346">
    <property type="entry name" value="ABC2_membrane_5"/>
    <property type="match status" value="1"/>
</dbReference>
<feature type="transmembrane region" description="Helical" evidence="1">
    <location>
        <begin position="149"/>
        <end position="167"/>
    </location>
</feature>
<keyword evidence="1" id="KW-0472">Membrane</keyword>
<name>A0ABS4KMW0_9CLOT</name>
<evidence type="ECO:0000256" key="1">
    <source>
        <dbReference type="SAM" id="Phobius"/>
    </source>
</evidence>
<feature type="transmembrane region" description="Helical" evidence="1">
    <location>
        <begin position="84"/>
        <end position="107"/>
    </location>
</feature>
<keyword evidence="3" id="KW-1185">Reference proteome</keyword>
<sequence>MYNLLLKDVLIQKKTIAMSILISIIYSFIFKNNNDKLFVNMFISIIVVMFSYIFINTACSYDDKAEKMLNSLPVKRIDIVLTKYISIFLFLIISFVICTFVLFILNFEGLIHAKNFMTFENILGPGIAVILLNSIYFPMYFRFGYNKTRYVSLVVFFSIFFIPQVLSKKVTMSKINGFIQYFNSKPDWIVVTGIIVITFIILLISFVISYFGYKKREFS</sequence>
<feature type="transmembrane region" description="Helical" evidence="1">
    <location>
        <begin position="119"/>
        <end position="137"/>
    </location>
</feature>
<dbReference type="InterPro" id="IPR025699">
    <property type="entry name" value="ABC2_memb-like"/>
</dbReference>
<evidence type="ECO:0000313" key="2">
    <source>
        <dbReference type="EMBL" id="MBP2031367.1"/>
    </source>
</evidence>
<proteinExistence type="predicted"/>
<reference evidence="2 3" key="1">
    <citation type="submission" date="2021-03" db="EMBL/GenBank/DDBJ databases">
        <title>Genomic Encyclopedia of Type Strains, Phase IV (KMG-IV): sequencing the most valuable type-strain genomes for metagenomic binning, comparative biology and taxonomic classification.</title>
        <authorList>
            <person name="Goeker M."/>
        </authorList>
    </citation>
    <scope>NUCLEOTIDE SEQUENCE [LARGE SCALE GENOMIC DNA]</scope>
    <source>
        <strain evidence="2 3">DSM 28783</strain>
    </source>
</reference>
<feature type="transmembrane region" description="Helical" evidence="1">
    <location>
        <begin position="188"/>
        <end position="213"/>
    </location>
</feature>
<evidence type="ECO:0000313" key="3">
    <source>
        <dbReference type="Proteomes" id="UP001519307"/>
    </source>
</evidence>
<keyword evidence="1" id="KW-0812">Transmembrane</keyword>
<dbReference type="EMBL" id="JAGGLM010000001">
    <property type="protein sequence ID" value="MBP2031367.1"/>
    <property type="molecule type" value="Genomic_DNA"/>
</dbReference>